<dbReference type="RefSeq" id="WP_181500731.1">
    <property type="nucleotide sequence ID" value="NZ_JACDUH010000001.1"/>
</dbReference>
<feature type="domain" description="Periplasmic copper-binding protein NosD beta helix" evidence="1">
    <location>
        <begin position="31"/>
        <end position="211"/>
    </location>
</feature>
<dbReference type="InterPro" id="IPR012334">
    <property type="entry name" value="Pectin_lyas_fold"/>
</dbReference>
<dbReference type="Pfam" id="PF05048">
    <property type="entry name" value="NosD"/>
    <property type="match status" value="1"/>
</dbReference>
<dbReference type="Proteomes" id="UP000564425">
    <property type="component" value="Unassembled WGS sequence"/>
</dbReference>
<comment type="caution">
    <text evidence="2">The sequence shown here is derived from an EMBL/GenBank/DDBJ whole genome shotgun (WGS) entry which is preliminary data.</text>
</comment>
<dbReference type="InterPro" id="IPR011050">
    <property type="entry name" value="Pectin_lyase_fold/virulence"/>
</dbReference>
<evidence type="ECO:0000259" key="1">
    <source>
        <dbReference type="Pfam" id="PF05048"/>
    </source>
</evidence>
<proteinExistence type="predicted"/>
<name>A0A7J9NSF2_METMI</name>
<dbReference type="SUPFAM" id="SSF51126">
    <property type="entry name" value="Pectin lyase-like"/>
    <property type="match status" value="1"/>
</dbReference>
<protein>
    <submittedName>
        <fullName evidence="2">Parallel beta-helix repeat protein</fullName>
    </submittedName>
</protein>
<accession>A0A7J9NSF2</accession>
<dbReference type="InterPro" id="IPR007742">
    <property type="entry name" value="NosD_dom"/>
</dbReference>
<gene>
    <name evidence="2" type="ORF">HNP86_000731</name>
</gene>
<organism evidence="2 3">
    <name type="scientific">Methanococcus maripaludis</name>
    <name type="common">Methanococcus deltae</name>
    <dbReference type="NCBI Taxonomy" id="39152"/>
    <lineage>
        <taxon>Archaea</taxon>
        <taxon>Methanobacteriati</taxon>
        <taxon>Methanobacteriota</taxon>
        <taxon>Methanomada group</taxon>
        <taxon>Methanococci</taxon>
        <taxon>Methanococcales</taxon>
        <taxon>Methanococcaceae</taxon>
        <taxon>Methanococcus</taxon>
    </lineage>
</organism>
<sequence>MTKIGYKPLVALALAVLMSLVAVSAVPAGNQGNTIYIDDSGSGLIPDGPTNCYIINESGKYLLNESLTHGLKIIANDVTLDGNGYNLTNRIAFGVQVYNCSDVTVRDMDIFGCNWAGIALGEASDCMVEKNCVTDCGKAWGTPGINLWGSVCNKIINNYVYNNTGCGIKANDIANVESERSIYNKIHANTVLENPLGDICVNESVNDVSGNHVTPEEE</sequence>
<dbReference type="AlphaFoldDB" id="A0A7J9NSF2"/>
<evidence type="ECO:0000313" key="2">
    <source>
        <dbReference type="EMBL" id="MBA2850600.1"/>
    </source>
</evidence>
<dbReference type="EMBL" id="JACDUH010000001">
    <property type="protein sequence ID" value="MBA2850600.1"/>
    <property type="molecule type" value="Genomic_DNA"/>
</dbReference>
<reference evidence="2 3" key="1">
    <citation type="submission" date="2020-07" db="EMBL/GenBank/DDBJ databases">
        <title>Genomic Encyclopedia of Type Strains, Phase IV (KMG-V): Genome sequencing to study the core and pangenomes of soil and plant-associated prokaryotes.</title>
        <authorList>
            <person name="Whitman W."/>
        </authorList>
    </citation>
    <scope>NUCLEOTIDE SEQUENCE [LARGE SCALE GENOMIC DNA]</scope>
    <source>
        <strain evidence="2 3">A1</strain>
    </source>
</reference>
<dbReference type="Gene3D" id="2.160.20.10">
    <property type="entry name" value="Single-stranded right-handed beta-helix, Pectin lyase-like"/>
    <property type="match status" value="1"/>
</dbReference>
<evidence type="ECO:0000313" key="3">
    <source>
        <dbReference type="Proteomes" id="UP000564425"/>
    </source>
</evidence>